<dbReference type="PANTHER" id="PTHR12211">
    <property type="entry name" value="ENDOPLASMIC RETICULUM PROTEIN ERP29"/>
    <property type="match status" value="1"/>
</dbReference>
<accession>A0AAD7YDJ6</accession>
<dbReference type="GO" id="GO:0005788">
    <property type="term" value="C:endoplasmic reticulum lumen"/>
    <property type="evidence" value="ECO:0007669"/>
    <property type="project" value="InterPro"/>
</dbReference>
<protein>
    <submittedName>
        <fullName evidence="4">Uncharacterized protein</fullName>
    </submittedName>
</protein>
<dbReference type="Gene3D" id="1.20.1150.12">
    <property type="entry name" value="Endoplasmic reticulum resident protein 29, C-terminal domain"/>
    <property type="match status" value="1"/>
</dbReference>
<proteinExistence type="predicted"/>
<dbReference type="PANTHER" id="PTHR12211:SF0">
    <property type="entry name" value="ENDOPLASMIC RETICULUM RESIDENT PROTEIN 29"/>
    <property type="match status" value="1"/>
</dbReference>
<comment type="caution">
    <text evidence="4">The sequence shown here is derived from an EMBL/GenBank/DDBJ whole genome shotgun (WGS) entry which is preliminary data.</text>
</comment>
<dbReference type="SUPFAM" id="SSF47933">
    <property type="entry name" value="ERP29 C domain-like"/>
    <property type="match status" value="1"/>
</dbReference>
<dbReference type="CDD" id="cd00238">
    <property type="entry name" value="ERp29c"/>
    <property type="match status" value="1"/>
</dbReference>
<evidence type="ECO:0000313" key="4">
    <source>
        <dbReference type="EMBL" id="KAJ8711103.1"/>
    </source>
</evidence>
<name>A0AAD7YDJ6_MYTSE</name>
<dbReference type="InterPro" id="IPR016855">
    <property type="entry name" value="ERp29"/>
</dbReference>
<dbReference type="AlphaFoldDB" id="A0AAD7YDJ6"/>
<dbReference type="InterPro" id="IPR012883">
    <property type="entry name" value="ERp29_N"/>
</dbReference>
<feature type="domain" description="ERp29 N-terminal" evidence="3">
    <location>
        <begin position="9"/>
        <end position="79"/>
    </location>
</feature>
<dbReference type="InterPro" id="IPR011679">
    <property type="entry name" value="ERp29_C"/>
</dbReference>
<dbReference type="Gene3D" id="3.40.30.10">
    <property type="entry name" value="Glutaredoxin"/>
    <property type="match status" value="1"/>
</dbReference>
<dbReference type="GO" id="GO:0009306">
    <property type="term" value="P:protein secretion"/>
    <property type="evidence" value="ECO:0007669"/>
    <property type="project" value="InterPro"/>
</dbReference>
<dbReference type="Proteomes" id="UP001231518">
    <property type="component" value="Chromosome 21"/>
</dbReference>
<evidence type="ECO:0000256" key="1">
    <source>
        <dbReference type="ARBA" id="ARBA00022824"/>
    </source>
</evidence>
<organism evidence="4 5">
    <name type="scientific">Mythimna separata</name>
    <name type="common">Oriental armyworm</name>
    <name type="synonym">Pseudaletia separata</name>
    <dbReference type="NCBI Taxonomy" id="271217"/>
    <lineage>
        <taxon>Eukaryota</taxon>
        <taxon>Metazoa</taxon>
        <taxon>Ecdysozoa</taxon>
        <taxon>Arthropoda</taxon>
        <taxon>Hexapoda</taxon>
        <taxon>Insecta</taxon>
        <taxon>Pterygota</taxon>
        <taxon>Neoptera</taxon>
        <taxon>Endopterygota</taxon>
        <taxon>Lepidoptera</taxon>
        <taxon>Glossata</taxon>
        <taxon>Ditrysia</taxon>
        <taxon>Noctuoidea</taxon>
        <taxon>Noctuidae</taxon>
        <taxon>Noctuinae</taxon>
        <taxon>Hadenini</taxon>
        <taxon>Mythimna</taxon>
    </lineage>
</organism>
<evidence type="ECO:0000313" key="5">
    <source>
        <dbReference type="Proteomes" id="UP001231518"/>
    </source>
</evidence>
<evidence type="ECO:0000259" key="3">
    <source>
        <dbReference type="Pfam" id="PF07912"/>
    </source>
</evidence>
<reference evidence="4" key="1">
    <citation type="submission" date="2023-03" db="EMBL/GenBank/DDBJ databases">
        <title>Chromosome-level genomes of two armyworms, Mythimna separata and Mythimna loreyi, provide insights into the biosynthesis and reception of sex pheromones.</title>
        <authorList>
            <person name="Zhao H."/>
        </authorList>
    </citation>
    <scope>NUCLEOTIDE SEQUENCE</scope>
    <source>
        <strain evidence="4">BeijingLab</strain>
        <tissue evidence="4">Pupa</tissue>
    </source>
</reference>
<gene>
    <name evidence="4" type="ORF">PYW07_008345</name>
</gene>
<dbReference type="FunFam" id="1.20.1150.12:FF:000001">
    <property type="entry name" value="Endoplasmic reticulum resident protein 29"/>
    <property type="match status" value="1"/>
</dbReference>
<keyword evidence="1" id="KW-0256">Endoplasmic reticulum</keyword>
<dbReference type="Pfam" id="PF07912">
    <property type="entry name" value="ERp29_N"/>
    <property type="match status" value="1"/>
</dbReference>
<sequence>MGFAKDSIYEKDLLVAQVLYDKTNVALVRKYGVTAAKLPVVKLLVKGEPEPIPFDERPEDFTIDRLRHFVSENSGLNLSSPGYIKELDKLAIQFMQGEKNERKKVLKKTEEHLKIMDKESSSGTIYKTIMENILQKGDDFIQSEVDRVKKLLSGKVSDQKKRELGTRINILQTFQSFRK</sequence>
<dbReference type="InterPro" id="IPR036356">
    <property type="entry name" value="ERp29_C_sf"/>
</dbReference>
<dbReference type="EMBL" id="JARGEI010000022">
    <property type="protein sequence ID" value="KAJ8711103.1"/>
    <property type="molecule type" value="Genomic_DNA"/>
</dbReference>
<keyword evidence="5" id="KW-1185">Reference proteome</keyword>
<evidence type="ECO:0000259" key="2">
    <source>
        <dbReference type="Pfam" id="PF07749"/>
    </source>
</evidence>
<feature type="domain" description="Endoplasmic reticulum resident protein 29 C-terminal" evidence="2">
    <location>
        <begin position="82"/>
        <end position="174"/>
    </location>
</feature>
<dbReference type="Pfam" id="PF07749">
    <property type="entry name" value="ERp29"/>
    <property type="match status" value="1"/>
</dbReference>